<name>A0A921HPA6_9FIRM</name>
<dbReference type="SUPFAM" id="SSF53218">
    <property type="entry name" value="Molybdenum cofactor biosynthesis proteins"/>
    <property type="match status" value="1"/>
</dbReference>
<dbReference type="Pfam" id="PF18146">
    <property type="entry name" value="CinA_KH"/>
    <property type="match status" value="1"/>
</dbReference>
<dbReference type="RefSeq" id="WP_303691722.1">
    <property type="nucleotide sequence ID" value="NZ_CAKMHU010000011.1"/>
</dbReference>
<dbReference type="Pfam" id="PF00994">
    <property type="entry name" value="MoCF_biosynth"/>
    <property type="match status" value="1"/>
</dbReference>
<evidence type="ECO:0000313" key="3">
    <source>
        <dbReference type="EMBL" id="HJF85083.1"/>
    </source>
</evidence>
<protein>
    <recommendedName>
        <fullName evidence="1">Putative competence-damage inducible protein</fullName>
    </recommendedName>
</protein>
<dbReference type="AlphaFoldDB" id="A0A921HPA6"/>
<dbReference type="NCBIfam" id="TIGR00177">
    <property type="entry name" value="molyb_syn"/>
    <property type="match status" value="1"/>
</dbReference>
<dbReference type="InterPro" id="IPR041424">
    <property type="entry name" value="CinA_KH"/>
</dbReference>
<organism evidence="3 4">
    <name type="scientific">Megamonas hypermegale</name>
    <dbReference type="NCBI Taxonomy" id="158847"/>
    <lineage>
        <taxon>Bacteria</taxon>
        <taxon>Bacillati</taxon>
        <taxon>Bacillota</taxon>
        <taxon>Negativicutes</taxon>
        <taxon>Selenomonadales</taxon>
        <taxon>Selenomonadaceae</taxon>
        <taxon>Megamonas</taxon>
    </lineage>
</organism>
<dbReference type="Gene3D" id="3.90.950.20">
    <property type="entry name" value="CinA-like"/>
    <property type="match status" value="1"/>
</dbReference>
<feature type="domain" description="MoaB/Mog" evidence="2">
    <location>
        <begin position="4"/>
        <end position="171"/>
    </location>
</feature>
<dbReference type="InterPro" id="IPR036653">
    <property type="entry name" value="CinA-like_C"/>
</dbReference>
<dbReference type="NCBIfam" id="NF001813">
    <property type="entry name" value="PRK00549.1"/>
    <property type="match status" value="1"/>
</dbReference>
<accession>A0A921HPA6</accession>
<dbReference type="InterPro" id="IPR008136">
    <property type="entry name" value="CinA_C"/>
</dbReference>
<dbReference type="NCBIfam" id="TIGR00200">
    <property type="entry name" value="cinA_nterm"/>
    <property type="match status" value="1"/>
</dbReference>
<evidence type="ECO:0000256" key="1">
    <source>
        <dbReference type="HAMAP-Rule" id="MF_00226"/>
    </source>
</evidence>
<dbReference type="Gene3D" id="3.30.70.2860">
    <property type="match status" value="1"/>
</dbReference>
<dbReference type="InterPro" id="IPR008135">
    <property type="entry name" value="Competence-induced_CinA"/>
</dbReference>
<gene>
    <name evidence="1" type="primary">cinA</name>
    <name evidence="3" type="ORF">K8V65_05445</name>
</gene>
<comment type="similarity">
    <text evidence="1">Belongs to the CinA family.</text>
</comment>
<dbReference type="InterPro" id="IPR001453">
    <property type="entry name" value="MoaB/Mog_dom"/>
</dbReference>
<proteinExistence type="inferred from homology"/>
<evidence type="ECO:0000259" key="2">
    <source>
        <dbReference type="SMART" id="SM00852"/>
    </source>
</evidence>
<dbReference type="InterPro" id="IPR050101">
    <property type="entry name" value="CinA"/>
</dbReference>
<dbReference type="Proteomes" id="UP000780768">
    <property type="component" value="Unassembled WGS sequence"/>
</dbReference>
<evidence type="ECO:0000313" key="4">
    <source>
        <dbReference type="Proteomes" id="UP000780768"/>
    </source>
</evidence>
<dbReference type="EMBL" id="DYVR01000148">
    <property type="protein sequence ID" value="HJF85083.1"/>
    <property type="molecule type" value="Genomic_DNA"/>
</dbReference>
<dbReference type="Gene3D" id="3.40.980.10">
    <property type="entry name" value="MoaB/Mog-like domain"/>
    <property type="match status" value="1"/>
</dbReference>
<dbReference type="InterPro" id="IPR036425">
    <property type="entry name" value="MoaB/Mog-like_dom_sf"/>
</dbReference>
<dbReference type="PANTHER" id="PTHR13939">
    <property type="entry name" value="NICOTINAMIDE-NUCLEOTIDE AMIDOHYDROLASE PNCC"/>
    <property type="match status" value="1"/>
</dbReference>
<comment type="caution">
    <text evidence="3">The sequence shown here is derived from an EMBL/GenBank/DDBJ whole genome shotgun (WGS) entry which is preliminary data.</text>
</comment>
<dbReference type="Pfam" id="PF02464">
    <property type="entry name" value="CinA"/>
    <property type="match status" value="1"/>
</dbReference>
<dbReference type="PANTHER" id="PTHR13939:SF0">
    <property type="entry name" value="NMN AMIDOHYDROLASE-LIKE PROTEIN YFAY"/>
    <property type="match status" value="1"/>
</dbReference>
<reference evidence="3" key="1">
    <citation type="journal article" date="2021" name="PeerJ">
        <title>Extensive microbial diversity within the chicken gut microbiome revealed by metagenomics and culture.</title>
        <authorList>
            <person name="Gilroy R."/>
            <person name="Ravi A."/>
            <person name="Getino M."/>
            <person name="Pursley I."/>
            <person name="Horton D.L."/>
            <person name="Alikhan N.F."/>
            <person name="Baker D."/>
            <person name="Gharbi K."/>
            <person name="Hall N."/>
            <person name="Watson M."/>
            <person name="Adriaenssens E.M."/>
            <person name="Foster-Nyarko E."/>
            <person name="Jarju S."/>
            <person name="Secka A."/>
            <person name="Antonio M."/>
            <person name="Oren A."/>
            <person name="Chaudhuri R.R."/>
            <person name="La Ragione R."/>
            <person name="Hildebrand F."/>
            <person name="Pallen M.J."/>
        </authorList>
    </citation>
    <scope>NUCLEOTIDE SEQUENCE</scope>
    <source>
        <strain evidence="3">7318</strain>
    </source>
</reference>
<reference evidence="3" key="2">
    <citation type="submission" date="2021-09" db="EMBL/GenBank/DDBJ databases">
        <authorList>
            <person name="Gilroy R."/>
        </authorList>
    </citation>
    <scope>NUCLEOTIDE SEQUENCE</scope>
    <source>
        <strain evidence="3">7318</strain>
    </source>
</reference>
<sequence>MKVEIVTTGSELLLGQIVNTNAAYMSQRLNDLGFDVIYQTTVGDNHDRMKEVLEHALSRADIVITSGGLGPTQGDITKEVSAEIFGRKMKLHAESKRRMEERFAQRHVVWTDNNLRQVTLPEGAEVFLNYNGIASGVVLENNGKYLINLPGPPSEMKDMFERSLKPFLQRKFGFKHVIVSKVLNTMGLGESLLETEIKDLILAQSNPTLALLIRPAGVIIRITAKADTREQAEEMIAQMEERIRQRVGSYIYAANDENLEEIVAKLLRDNCIKVSCAESCTGGMLAQRLTSISGSSSYLDGSIVTYSNDVKTKFLSVDEDLLCAKGAVCAEVAGHMAEGVVQMFNSDIGVGITGIAGPTGGTKTKPVGLVYIGVSGKYGTEVTENHFGGTRDEVRYRATQQALFMLRQYILKNIKK</sequence>
<dbReference type="NCBIfam" id="TIGR00199">
    <property type="entry name" value="PncC_domain"/>
    <property type="match status" value="1"/>
</dbReference>
<dbReference type="SMART" id="SM00852">
    <property type="entry name" value="MoCF_biosynth"/>
    <property type="match status" value="1"/>
</dbReference>
<dbReference type="CDD" id="cd00885">
    <property type="entry name" value="cinA"/>
    <property type="match status" value="1"/>
</dbReference>
<dbReference type="PIRSF" id="PIRSF006728">
    <property type="entry name" value="CinA"/>
    <property type="match status" value="1"/>
</dbReference>
<dbReference type="SUPFAM" id="SSF142433">
    <property type="entry name" value="CinA-like"/>
    <property type="match status" value="1"/>
</dbReference>
<dbReference type="HAMAP" id="MF_00226_B">
    <property type="entry name" value="CinA_B"/>
    <property type="match status" value="1"/>
</dbReference>